<evidence type="ECO:0000313" key="7">
    <source>
        <dbReference type="EMBL" id="PIU75540.1"/>
    </source>
</evidence>
<protein>
    <recommendedName>
        <fullName evidence="2">histidine kinase</fullName>
        <ecNumber evidence="2">2.7.13.3</ecNumber>
    </recommendedName>
</protein>
<evidence type="ECO:0000256" key="3">
    <source>
        <dbReference type="ARBA" id="ARBA00022553"/>
    </source>
</evidence>
<dbReference type="InterPro" id="IPR036890">
    <property type="entry name" value="HATPase_C_sf"/>
</dbReference>
<evidence type="ECO:0000256" key="5">
    <source>
        <dbReference type="ARBA" id="ARBA00022777"/>
    </source>
</evidence>
<dbReference type="InterPro" id="IPR003661">
    <property type="entry name" value="HisK_dim/P_dom"/>
</dbReference>
<sequence length="235" mass="26133">MFSTKLIQSVSLISHRLRTPLSVIKGAIETILSQELGPLNAEQNDYLNDALKNTQRLIELINSLLEISAIEEGGLRLTPKDIDLGPIVNKVARELLPLTKASNSQIKIEIEESLPQVNADPDKMTEIIINLISNAIKYTLNKGIIKISLKQQNGEIIFACQDNGMGITTEEQTKIFQKYFRGDRVITAETEGSGLGLYIAKEIIDRSGGRIWFNSEPDKGTTFYFALPITTTNKK</sequence>
<dbReference type="InterPro" id="IPR003594">
    <property type="entry name" value="HATPase_dom"/>
</dbReference>
<dbReference type="GO" id="GO:0000155">
    <property type="term" value="F:phosphorelay sensor kinase activity"/>
    <property type="evidence" value="ECO:0007669"/>
    <property type="project" value="InterPro"/>
</dbReference>
<dbReference type="AlphaFoldDB" id="A0A2M7AY35"/>
<dbReference type="InterPro" id="IPR004358">
    <property type="entry name" value="Sig_transdc_His_kin-like_C"/>
</dbReference>
<dbReference type="SUPFAM" id="SSF47384">
    <property type="entry name" value="Homodimeric domain of signal transducing histidine kinase"/>
    <property type="match status" value="1"/>
</dbReference>
<evidence type="ECO:0000256" key="2">
    <source>
        <dbReference type="ARBA" id="ARBA00012438"/>
    </source>
</evidence>
<dbReference type="Gene3D" id="1.10.287.130">
    <property type="match status" value="1"/>
</dbReference>
<dbReference type="PANTHER" id="PTHR43547:SF2">
    <property type="entry name" value="HYBRID SIGNAL TRANSDUCTION HISTIDINE KINASE C"/>
    <property type="match status" value="1"/>
</dbReference>
<dbReference type="PANTHER" id="PTHR43547">
    <property type="entry name" value="TWO-COMPONENT HISTIDINE KINASE"/>
    <property type="match status" value="1"/>
</dbReference>
<evidence type="ECO:0000259" key="6">
    <source>
        <dbReference type="PROSITE" id="PS50109"/>
    </source>
</evidence>
<dbReference type="PRINTS" id="PR00344">
    <property type="entry name" value="BCTRLSENSOR"/>
</dbReference>
<comment type="catalytic activity">
    <reaction evidence="1">
        <text>ATP + protein L-histidine = ADP + protein N-phospho-L-histidine.</text>
        <dbReference type="EC" id="2.7.13.3"/>
    </reaction>
</comment>
<feature type="domain" description="Histidine kinase" evidence="6">
    <location>
        <begin position="12"/>
        <end position="231"/>
    </location>
</feature>
<dbReference type="Gene3D" id="3.30.565.10">
    <property type="entry name" value="Histidine kinase-like ATPase, C-terminal domain"/>
    <property type="match status" value="1"/>
</dbReference>
<evidence type="ECO:0000256" key="1">
    <source>
        <dbReference type="ARBA" id="ARBA00000085"/>
    </source>
</evidence>
<dbReference type="Proteomes" id="UP000228775">
    <property type="component" value="Unassembled WGS sequence"/>
</dbReference>
<dbReference type="EC" id="2.7.13.3" evidence="2"/>
<dbReference type="FunFam" id="3.30.565.10:FF:000006">
    <property type="entry name" value="Sensor histidine kinase WalK"/>
    <property type="match status" value="1"/>
</dbReference>
<dbReference type="Pfam" id="PF02518">
    <property type="entry name" value="HATPase_c"/>
    <property type="match status" value="1"/>
</dbReference>
<gene>
    <name evidence="7" type="ORF">COS76_00190</name>
</gene>
<dbReference type="SMART" id="SM00387">
    <property type="entry name" value="HATPase_c"/>
    <property type="match status" value="1"/>
</dbReference>
<comment type="caution">
    <text evidence="7">The sequence shown here is derived from an EMBL/GenBank/DDBJ whole genome shotgun (WGS) entry which is preliminary data.</text>
</comment>
<dbReference type="Pfam" id="PF00512">
    <property type="entry name" value="HisKA"/>
    <property type="match status" value="1"/>
</dbReference>
<keyword evidence="3" id="KW-0597">Phosphoprotein</keyword>
<keyword evidence="5" id="KW-0418">Kinase</keyword>
<keyword evidence="4" id="KW-0808">Transferase</keyword>
<dbReference type="SUPFAM" id="SSF55874">
    <property type="entry name" value="ATPase domain of HSP90 chaperone/DNA topoisomerase II/histidine kinase"/>
    <property type="match status" value="1"/>
</dbReference>
<dbReference type="InterPro" id="IPR005467">
    <property type="entry name" value="His_kinase_dom"/>
</dbReference>
<accession>A0A2M7AY35</accession>
<reference evidence="8" key="1">
    <citation type="submission" date="2017-09" db="EMBL/GenBank/DDBJ databases">
        <title>Depth-based differentiation of microbial function through sediment-hosted aquifers and enrichment of novel symbionts in the deep terrestrial subsurface.</title>
        <authorList>
            <person name="Probst A.J."/>
            <person name="Ladd B."/>
            <person name="Jarett J.K."/>
            <person name="Geller-Mcgrath D.E."/>
            <person name="Sieber C.M.K."/>
            <person name="Emerson J.B."/>
            <person name="Anantharaman K."/>
            <person name="Thomas B.C."/>
            <person name="Malmstrom R."/>
            <person name="Stieglmeier M."/>
            <person name="Klingl A."/>
            <person name="Woyke T."/>
            <person name="Ryan C.M."/>
            <person name="Banfield J.F."/>
        </authorList>
    </citation>
    <scope>NUCLEOTIDE SEQUENCE [LARGE SCALE GENOMIC DNA]</scope>
</reference>
<evidence type="ECO:0000256" key="4">
    <source>
        <dbReference type="ARBA" id="ARBA00022679"/>
    </source>
</evidence>
<dbReference type="InterPro" id="IPR036097">
    <property type="entry name" value="HisK_dim/P_sf"/>
</dbReference>
<proteinExistence type="predicted"/>
<dbReference type="PROSITE" id="PS50109">
    <property type="entry name" value="HIS_KIN"/>
    <property type="match status" value="1"/>
</dbReference>
<dbReference type="EMBL" id="PEVY01000004">
    <property type="protein sequence ID" value="PIU75540.1"/>
    <property type="molecule type" value="Genomic_DNA"/>
</dbReference>
<dbReference type="CDD" id="cd00075">
    <property type="entry name" value="HATPase"/>
    <property type="match status" value="1"/>
</dbReference>
<organism evidence="7 8">
    <name type="scientific">Candidatus Portnoybacteria bacterium CG06_land_8_20_14_3_00_39_12</name>
    <dbReference type="NCBI Taxonomy" id="1974809"/>
    <lineage>
        <taxon>Bacteria</taxon>
        <taxon>Candidatus Portnoyibacteriota</taxon>
    </lineage>
</organism>
<dbReference type="CDD" id="cd00082">
    <property type="entry name" value="HisKA"/>
    <property type="match status" value="1"/>
</dbReference>
<evidence type="ECO:0000313" key="8">
    <source>
        <dbReference type="Proteomes" id="UP000228775"/>
    </source>
</evidence>
<dbReference type="SMART" id="SM00388">
    <property type="entry name" value="HisKA"/>
    <property type="match status" value="1"/>
</dbReference>
<name>A0A2M7AY35_9BACT</name>